<evidence type="ECO:0000313" key="2">
    <source>
        <dbReference type="Proteomes" id="UP000241803"/>
    </source>
</evidence>
<evidence type="ECO:0000313" key="1">
    <source>
        <dbReference type="EMBL" id="PSV44185.1"/>
    </source>
</evidence>
<organism evidence="1 2">
    <name type="scientific">Photobacterium indicum</name>
    <dbReference type="NCBI Taxonomy" id="81447"/>
    <lineage>
        <taxon>Bacteria</taxon>
        <taxon>Pseudomonadati</taxon>
        <taxon>Pseudomonadota</taxon>
        <taxon>Gammaproteobacteria</taxon>
        <taxon>Vibrionales</taxon>
        <taxon>Vibrionaceae</taxon>
        <taxon>Photobacterium</taxon>
    </lineage>
</organism>
<sequence>MKLQGFTFNLKHSIYQINFISYSFVRDFAQHKLLYEREKIQSSLFFHSRNVFYPMNLLCNFI</sequence>
<accession>A0A2T3L4B2</accession>
<keyword evidence="2" id="KW-1185">Reference proteome</keyword>
<proteinExistence type="predicted"/>
<dbReference type="AlphaFoldDB" id="A0A2T3L4B2"/>
<dbReference type="Proteomes" id="UP000241803">
    <property type="component" value="Unassembled WGS sequence"/>
</dbReference>
<comment type="caution">
    <text evidence="1">The sequence shown here is derived from an EMBL/GenBank/DDBJ whole genome shotgun (WGS) entry which is preliminary data.</text>
</comment>
<reference evidence="1 2" key="1">
    <citation type="submission" date="2018-03" db="EMBL/GenBank/DDBJ databases">
        <title>Whole genome sequencing of Histamine producing bacteria.</title>
        <authorList>
            <person name="Butler K."/>
        </authorList>
    </citation>
    <scope>NUCLEOTIDE SEQUENCE [LARGE SCALE GENOMIC DNA]</scope>
    <source>
        <strain evidence="1 2">ATCC 19614</strain>
    </source>
</reference>
<name>A0A2T3L4B2_9GAMM</name>
<protein>
    <submittedName>
        <fullName evidence="1">Uncharacterized protein</fullName>
    </submittedName>
</protein>
<gene>
    <name evidence="1" type="ORF">C9J47_21265</name>
</gene>
<dbReference type="EMBL" id="PYOC01000010">
    <property type="protein sequence ID" value="PSV44185.1"/>
    <property type="molecule type" value="Genomic_DNA"/>
</dbReference>